<keyword evidence="4 9" id="KW-1133">Transmembrane helix</keyword>
<evidence type="ECO:0000256" key="6">
    <source>
        <dbReference type="ARBA" id="ARBA00023136"/>
    </source>
</evidence>
<evidence type="ECO:0000259" key="10">
    <source>
        <dbReference type="Pfam" id="PF07885"/>
    </source>
</evidence>
<evidence type="ECO:0000256" key="9">
    <source>
        <dbReference type="SAM" id="Phobius"/>
    </source>
</evidence>
<sequence length="264" mass="30558">MKRHFQVIFEALLSVLIIVDLLLMGLMIAGFTVGIMPSTVYNISNYDVVVVILILIDFIVFRIRKDKLNGNWQFIRENWAYIFSIIPLTFICFNIFQLFGFIDVIWLIVFLRFYAFYKVLRITGREVRKYPSKTKLDYATVILLLVLVIGSFLFFIVERSVNPEVPNYESAMWYAIVSMTTVGYGDIVPVTGIGRVVGTILILTGMGYLSLVTATLAYSFVDLFRKESRKAADRVEKRVISYEEKMDELILKVDKLEEKIDKFE</sequence>
<keyword evidence="12" id="KW-1185">Reference proteome</keyword>
<dbReference type="InterPro" id="IPR013099">
    <property type="entry name" value="K_chnl_dom"/>
</dbReference>
<evidence type="ECO:0000256" key="3">
    <source>
        <dbReference type="ARBA" id="ARBA00022692"/>
    </source>
</evidence>
<dbReference type="SUPFAM" id="SSF81324">
    <property type="entry name" value="Voltage-gated potassium channels"/>
    <property type="match status" value="1"/>
</dbReference>
<dbReference type="InterPro" id="IPR028325">
    <property type="entry name" value="VG_K_chnl"/>
</dbReference>
<comment type="subcellular location">
    <subcellularLocation>
        <location evidence="1">Membrane</location>
        <topology evidence="1">Multi-pass membrane protein</topology>
    </subcellularLocation>
</comment>
<dbReference type="Proteomes" id="UP000009231">
    <property type="component" value="Chromosome"/>
</dbReference>
<evidence type="ECO:0000313" key="11">
    <source>
        <dbReference type="EMBL" id="AEG18131.1"/>
    </source>
</evidence>
<dbReference type="GeneID" id="10668616"/>
<proteinExistence type="predicted"/>
<evidence type="ECO:0000256" key="1">
    <source>
        <dbReference type="ARBA" id="ARBA00004141"/>
    </source>
</evidence>
<keyword evidence="8" id="KW-0175">Coiled coil</keyword>
<feature type="transmembrane region" description="Helical" evidence="9">
    <location>
        <begin position="12"/>
        <end position="37"/>
    </location>
</feature>
<dbReference type="GO" id="GO:0005249">
    <property type="term" value="F:voltage-gated potassium channel activity"/>
    <property type="evidence" value="ECO:0007669"/>
    <property type="project" value="InterPro"/>
</dbReference>
<keyword evidence="5" id="KW-0406">Ion transport</keyword>
<feature type="coiled-coil region" evidence="8">
    <location>
        <begin position="225"/>
        <end position="259"/>
    </location>
</feature>
<keyword evidence="2" id="KW-0813">Transport</keyword>
<name>F6D4S2_METPW</name>
<dbReference type="OrthoDB" id="56871at2157"/>
<dbReference type="GO" id="GO:0008076">
    <property type="term" value="C:voltage-gated potassium channel complex"/>
    <property type="evidence" value="ECO:0007669"/>
    <property type="project" value="InterPro"/>
</dbReference>
<feature type="transmembrane region" description="Helical" evidence="9">
    <location>
        <begin position="136"/>
        <end position="157"/>
    </location>
</feature>
<keyword evidence="3 9" id="KW-0812">Transmembrane</keyword>
<feature type="transmembrane region" description="Helical" evidence="9">
    <location>
        <begin position="43"/>
        <end position="61"/>
    </location>
</feature>
<dbReference type="HOGENOM" id="CLU_011722_6_1_2"/>
<dbReference type="STRING" id="868131.MSWAN_1112"/>
<evidence type="ECO:0000256" key="7">
    <source>
        <dbReference type="ARBA" id="ARBA00023303"/>
    </source>
</evidence>
<keyword evidence="6 9" id="KW-0472">Membrane</keyword>
<evidence type="ECO:0000256" key="5">
    <source>
        <dbReference type="ARBA" id="ARBA00023065"/>
    </source>
</evidence>
<dbReference type="InterPro" id="IPR027359">
    <property type="entry name" value="Volt_channel_dom_sf"/>
</dbReference>
<feature type="domain" description="Potassium channel" evidence="10">
    <location>
        <begin position="142"/>
        <end position="217"/>
    </location>
</feature>
<evidence type="ECO:0000313" key="12">
    <source>
        <dbReference type="Proteomes" id="UP000009231"/>
    </source>
</evidence>
<dbReference type="AlphaFoldDB" id="F6D4S2"/>
<dbReference type="Gene3D" id="1.20.120.350">
    <property type="entry name" value="Voltage-gated potassium channels. Chain C"/>
    <property type="match status" value="1"/>
</dbReference>
<dbReference type="PANTHER" id="PTHR11537:SF254">
    <property type="entry name" value="POTASSIUM VOLTAGE-GATED CHANNEL PROTEIN SHAB"/>
    <property type="match status" value="1"/>
</dbReference>
<reference evidence="11 12" key="1">
    <citation type="journal article" date="2014" name="Int. J. Syst. Evol. Microbiol.">
        <title>Methanobacterium paludis sp. nov. and a novel strain of Methanobacterium lacus isolated from northern peatlands.</title>
        <authorList>
            <person name="Cadillo-Quiroz H."/>
            <person name="Brauer S.L."/>
            <person name="Goodson N."/>
            <person name="Yavitt J.B."/>
            <person name="Zinder S.H."/>
        </authorList>
    </citation>
    <scope>NUCLEOTIDE SEQUENCE [LARGE SCALE GENOMIC DNA]</scope>
    <source>
        <strain evidence="12">DSM 25820 / JCM 18151 / SWAN1</strain>
    </source>
</reference>
<dbReference type="PANTHER" id="PTHR11537">
    <property type="entry name" value="VOLTAGE-GATED POTASSIUM CHANNEL"/>
    <property type="match status" value="1"/>
</dbReference>
<evidence type="ECO:0000256" key="8">
    <source>
        <dbReference type="SAM" id="Coils"/>
    </source>
</evidence>
<dbReference type="EMBL" id="CP002772">
    <property type="protein sequence ID" value="AEG18131.1"/>
    <property type="molecule type" value="Genomic_DNA"/>
</dbReference>
<evidence type="ECO:0000256" key="2">
    <source>
        <dbReference type="ARBA" id="ARBA00022448"/>
    </source>
</evidence>
<feature type="transmembrane region" description="Helical" evidence="9">
    <location>
        <begin position="196"/>
        <end position="221"/>
    </location>
</feature>
<dbReference type="Gene3D" id="1.10.287.70">
    <property type="match status" value="1"/>
</dbReference>
<dbReference type="RefSeq" id="WP_013825633.1">
    <property type="nucleotide sequence ID" value="NC_015574.1"/>
</dbReference>
<evidence type="ECO:0000256" key="4">
    <source>
        <dbReference type="ARBA" id="ARBA00022989"/>
    </source>
</evidence>
<dbReference type="eggNOG" id="arCOG01964">
    <property type="taxonomic scope" value="Archaea"/>
</dbReference>
<accession>F6D4S2</accession>
<protein>
    <submittedName>
        <fullName evidence="11">Ion transport 2 domain protein</fullName>
    </submittedName>
</protein>
<keyword evidence="7" id="KW-0407">Ion channel</keyword>
<dbReference type="KEGG" id="mew:MSWAN_1112"/>
<gene>
    <name evidence="11" type="ordered locus">MSWAN_1112</name>
</gene>
<organism evidence="11 12">
    <name type="scientific">Methanobacterium paludis (strain DSM 25820 / JCM 18151 / SWAN1)</name>
    <dbReference type="NCBI Taxonomy" id="868131"/>
    <lineage>
        <taxon>Archaea</taxon>
        <taxon>Methanobacteriati</taxon>
        <taxon>Methanobacteriota</taxon>
        <taxon>Methanomada group</taxon>
        <taxon>Methanobacteria</taxon>
        <taxon>Methanobacteriales</taxon>
        <taxon>Methanobacteriaceae</taxon>
        <taxon>Methanobacterium</taxon>
    </lineage>
</organism>
<feature type="transmembrane region" description="Helical" evidence="9">
    <location>
        <begin position="105"/>
        <end position="124"/>
    </location>
</feature>
<dbReference type="GO" id="GO:0001508">
    <property type="term" value="P:action potential"/>
    <property type="evidence" value="ECO:0007669"/>
    <property type="project" value="TreeGrafter"/>
</dbReference>
<dbReference type="Pfam" id="PF07885">
    <property type="entry name" value="Ion_trans_2"/>
    <property type="match status" value="1"/>
</dbReference>